<proteinExistence type="predicted"/>
<protein>
    <submittedName>
        <fullName evidence="1">Uncharacterized protein</fullName>
    </submittedName>
</protein>
<dbReference type="AlphaFoldDB" id="A0A0A9E832"/>
<accession>A0A0A9E832</accession>
<evidence type="ECO:0000313" key="1">
    <source>
        <dbReference type="EMBL" id="JAD96231.1"/>
    </source>
</evidence>
<reference evidence="1" key="1">
    <citation type="submission" date="2014-09" db="EMBL/GenBank/DDBJ databases">
        <authorList>
            <person name="Magalhaes I.L.F."/>
            <person name="Oliveira U."/>
            <person name="Santos F.R."/>
            <person name="Vidigal T.H.D.A."/>
            <person name="Brescovit A.D."/>
            <person name="Santos A.J."/>
        </authorList>
    </citation>
    <scope>NUCLEOTIDE SEQUENCE</scope>
    <source>
        <tissue evidence="1">Shoot tissue taken approximately 20 cm above the soil surface</tissue>
    </source>
</reference>
<organism evidence="1">
    <name type="scientific">Arundo donax</name>
    <name type="common">Giant reed</name>
    <name type="synonym">Donax arundinaceus</name>
    <dbReference type="NCBI Taxonomy" id="35708"/>
    <lineage>
        <taxon>Eukaryota</taxon>
        <taxon>Viridiplantae</taxon>
        <taxon>Streptophyta</taxon>
        <taxon>Embryophyta</taxon>
        <taxon>Tracheophyta</taxon>
        <taxon>Spermatophyta</taxon>
        <taxon>Magnoliopsida</taxon>
        <taxon>Liliopsida</taxon>
        <taxon>Poales</taxon>
        <taxon>Poaceae</taxon>
        <taxon>PACMAD clade</taxon>
        <taxon>Arundinoideae</taxon>
        <taxon>Arundineae</taxon>
        <taxon>Arundo</taxon>
    </lineage>
</organism>
<sequence>MQMVLSQFTISWIISRVNLGIARSERGCSSRRRSQWSWKSHFQKWRGRSWTVPCCTSYPRMRSPSGSG</sequence>
<reference evidence="1" key="2">
    <citation type="journal article" date="2015" name="Data Brief">
        <title>Shoot transcriptome of the giant reed, Arundo donax.</title>
        <authorList>
            <person name="Barrero R.A."/>
            <person name="Guerrero F.D."/>
            <person name="Moolhuijzen P."/>
            <person name="Goolsby J.A."/>
            <person name="Tidwell J."/>
            <person name="Bellgard S.E."/>
            <person name="Bellgard M.I."/>
        </authorList>
    </citation>
    <scope>NUCLEOTIDE SEQUENCE</scope>
    <source>
        <tissue evidence="1">Shoot tissue taken approximately 20 cm above the soil surface</tissue>
    </source>
</reference>
<dbReference type="EMBL" id="GBRH01201664">
    <property type="protein sequence ID" value="JAD96231.1"/>
    <property type="molecule type" value="Transcribed_RNA"/>
</dbReference>
<name>A0A0A9E832_ARUDO</name>